<dbReference type="EMBL" id="GL833121">
    <property type="protein sequence ID" value="EGB12207.1"/>
    <property type="molecule type" value="Genomic_DNA"/>
</dbReference>
<proteinExistence type="inferred from homology"/>
<keyword evidence="6" id="KW-1185">Reference proteome</keyword>
<feature type="transmembrane region" description="Helical" evidence="3">
    <location>
        <begin position="27"/>
        <end position="47"/>
    </location>
</feature>
<dbReference type="InterPro" id="IPR050546">
    <property type="entry name" value="Glycosyl_Hydrlase_16"/>
</dbReference>
<feature type="region of interest" description="Disordered" evidence="2">
    <location>
        <begin position="657"/>
        <end position="726"/>
    </location>
</feature>
<feature type="region of interest" description="Disordered" evidence="2">
    <location>
        <begin position="485"/>
        <end position="633"/>
    </location>
</feature>
<feature type="compositionally biased region" description="Pro residues" evidence="2">
    <location>
        <begin position="701"/>
        <end position="717"/>
    </location>
</feature>
<dbReference type="PROSITE" id="PS51762">
    <property type="entry name" value="GH16_2"/>
    <property type="match status" value="1"/>
</dbReference>
<accession>F0XYA3</accession>
<keyword evidence="3" id="KW-0472">Membrane</keyword>
<sequence>MANYTAVAADANALVAEKKSWMAQNRAAAAALGVSGALLLALAVFYATSRSSDVFFEDFHSIDAARWTVERSLDDGGNGEFQAYTDDPGVIFVRNGRLVIQPKPMSADAWYQLSGLDAKLADPATPDADVAALHALRDKLEAPGGVRGALDDGTELAVEGCTVPAADAAGAPQKCAHAGKWDEPLPPVVSARLSSKGKFQFRHGRVEARLRLPVGDWVWPAFWLLPAENAYGPWPFSGEIDLLEARGNDADFEVVGSSQSGKAGFDRLAATVHCADAGGGDTFSIGNTTIWPSQSNNFKALEDADGFVIIGLDWRPGSVRTYAREGPGLAQERTLATWPGAKGPYCENDAYDGHPDAPFDAEFYFVINVAVGGSAGGGVAYWGEEVLWKGCDHPHMCDPRTAFADEEAAWIPTWTRPLEVDWIRVTKALASSPGMPEKRALAGGMRLPERLLDVVEFEGLESPRKRASFDRGSHRASREIEISLGSPCVHGSPDAPWQLGGLDASLPRSPNGTIQVEDPLEEAAREHRERTRAAAGPPPAGAPPAAEAPPVRRMSTGTDQRAPDPLAPRAGPPKARRASESSVAPSLPKRNSEPALSALQDVVCSGRRGLERSKSAGTGRSLRRTKSKGRTESVILLPGTTVDDTDFDDWKILDPSHIISRSPVPPSRELGPNPVSPSAELWDPAGLRRPKPWDAPRAGEPAPPADAPAAPGAPPADAPGGAEWDA</sequence>
<keyword evidence="3" id="KW-0812">Transmembrane</keyword>
<dbReference type="PANTHER" id="PTHR10963">
    <property type="entry name" value="GLYCOSYL HYDROLASE-RELATED"/>
    <property type="match status" value="1"/>
</dbReference>
<evidence type="ECO:0000256" key="2">
    <source>
        <dbReference type="SAM" id="MobiDB-lite"/>
    </source>
</evidence>
<evidence type="ECO:0000256" key="3">
    <source>
        <dbReference type="SAM" id="Phobius"/>
    </source>
</evidence>
<dbReference type="InParanoid" id="F0XYA3"/>
<dbReference type="InterPro" id="IPR013320">
    <property type="entry name" value="ConA-like_dom_sf"/>
</dbReference>
<feature type="domain" description="GH16" evidence="4">
    <location>
        <begin position="73"/>
        <end position="431"/>
    </location>
</feature>
<dbReference type="SUPFAM" id="SSF49899">
    <property type="entry name" value="Concanavalin A-like lectins/glucanases"/>
    <property type="match status" value="1"/>
</dbReference>
<protein>
    <recommendedName>
        <fullName evidence="4">GH16 domain-containing protein</fullName>
    </recommendedName>
</protein>
<dbReference type="Gene3D" id="2.60.120.200">
    <property type="match status" value="1"/>
</dbReference>
<feature type="compositionally biased region" description="Basic and acidic residues" evidence="2">
    <location>
        <begin position="522"/>
        <end position="532"/>
    </location>
</feature>
<reference evidence="5 6" key="1">
    <citation type="journal article" date="2011" name="Proc. Natl. Acad. Sci. U.S.A.">
        <title>Niche of harmful alga Aureococcus anophagefferens revealed through ecogenomics.</title>
        <authorList>
            <person name="Gobler C.J."/>
            <person name="Berry D.L."/>
            <person name="Dyhrman S.T."/>
            <person name="Wilhelm S.W."/>
            <person name="Salamov A."/>
            <person name="Lobanov A.V."/>
            <person name="Zhang Y."/>
            <person name="Collier J.L."/>
            <person name="Wurch L.L."/>
            <person name="Kustka A.B."/>
            <person name="Dill B.D."/>
            <person name="Shah M."/>
            <person name="VerBerkmoes N.C."/>
            <person name="Kuo A."/>
            <person name="Terry A."/>
            <person name="Pangilinan J."/>
            <person name="Lindquist E.A."/>
            <person name="Lucas S."/>
            <person name="Paulsen I.T."/>
            <person name="Hattenrath-Lehmann T.K."/>
            <person name="Talmage S.C."/>
            <person name="Walker E.A."/>
            <person name="Koch F."/>
            <person name="Burson A.M."/>
            <person name="Marcoval M.A."/>
            <person name="Tang Y.Z."/>
            <person name="Lecleir G.R."/>
            <person name="Coyne K.J."/>
            <person name="Berg G.M."/>
            <person name="Bertrand E.M."/>
            <person name="Saito M.A."/>
            <person name="Gladyshev V.N."/>
            <person name="Grigoriev I.V."/>
        </authorList>
    </citation>
    <scope>NUCLEOTIDE SEQUENCE [LARGE SCALE GENOMIC DNA]</scope>
    <source>
        <strain evidence="6">CCMP 1984</strain>
    </source>
</reference>
<evidence type="ECO:0000313" key="6">
    <source>
        <dbReference type="Proteomes" id="UP000002729"/>
    </source>
</evidence>
<keyword evidence="3" id="KW-1133">Transmembrane helix</keyword>
<comment type="similarity">
    <text evidence="1">Belongs to the glycosyl hydrolase 16 family.</text>
</comment>
<dbReference type="GeneID" id="20223460"/>
<dbReference type="InterPro" id="IPR000757">
    <property type="entry name" value="Beta-glucanase-like"/>
</dbReference>
<dbReference type="OrthoDB" id="4781at2759"/>
<evidence type="ECO:0000313" key="5">
    <source>
        <dbReference type="EMBL" id="EGB12207.1"/>
    </source>
</evidence>
<dbReference type="GO" id="GO:0004553">
    <property type="term" value="F:hydrolase activity, hydrolyzing O-glycosyl compounds"/>
    <property type="evidence" value="ECO:0007669"/>
    <property type="project" value="InterPro"/>
</dbReference>
<dbReference type="eggNOG" id="ENOG502QRX5">
    <property type="taxonomic scope" value="Eukaryota"/>
</dbReference>
<dbReference type="Proteomes" id="UP000002729">
    <property type="component" value="Unassembled WGS sequence"/>
</dbReference>
<dbReference type="AlphaFoldDB" id="F0XYA3"/>
<name>F0XYA3_AURAN</name>
<gene>
    <name evidence="5" type="ORF">AURANDRAFT_61411</name>
</gene>
<dbReference type="PANTHER" id="PTHR10963:SF55">
    <property type="entry name" value="GLYCOSIDE HYDROLASE FAMILY 16 PROTEIN"/>
    <property type="match status" value="1"/>
</dbReference>
<dbReference type="GO" id="GO:0005975">
    <property type="term" value="P:carbohydrate metabolic process"/>
    <property type="evidence" value="ECO:0007669"/>
    <property type="project" value="InterPro"/>
</dbReference>
<evidence type="ECO:0000259" key="4">
    <source>
        <dbReference type="PROSITE" id="PS51762"/>
    </source>
</evidence>
<organism evidence="6">
    <name type="scientific">Aureococcus anophagefferens</name>
    <name type="common">Harmful bloom alga</name>
    <dbReference type="NCBI Taxonomy" id="44056"/>
    <lineage>
        <taxon>Eukaryota</taxon>
        <taxon>Sar</taxon>
        <taxon>Stramenopiles</taxon>
        <taxon>Ochrophyta</taxon>
        <taxon>Pelagophyceae</taxon>
        <taxon>Pelagomonadales</taxon>
        <taxon>Pelagomonadaceae</taxon>
        <taxon>Aureococcus</taxon>
    </lineage>
</organism>
<dbReference type="RefSeq" id="XP_009033279.1">
    <property type="nucleotide sequence ID" value="XM_009035031.1"/>
</dbReference>
<evidence type="ECO:0000256" key="1">
    <source>
        <dbReference type="ARBA" id="ARBA00006865"/>
    </source>
</evidence>
<dbReference type="KEGG" id="aaf:AURANDRAFT_61411"/>